<evidence type="ECO:0000313" key="1">
    <source>
        <dbReference type="EMBL" id="QUC66641.1"/>
    </source>
</evidence>
<protein>
    <submittedName>
        <fullName evidence="1">DNA polymerase I</fullName>
        <ecNumber evidence="1">2.7.7.7</ecNumber>
    </submittedName>
</protein>
<dbReference type="EC" id="2.7.7.7" evidence="1"/>
<reference evidence="1" key="1">
    <citation type="submission" date="2021-01" db="EMBL/GenBank/DDBJ databases">
        <title>Complete genome sequence of Clostridiales bacterium R-7.</title>
        <authorList>
            <person name="Mahoney-Kurpe S.C."/>
            <person name="Palevich N."/>
            <person name="Koike S."/>
            <person name="Moon C.D."/>
            <person name="Attwood G.T."/>
        </authorList>
    </citation>
    <scope>NUCLEOTIDE SEQUENCE</scope>
    <source>
        <strain evidence="1">R-7</strain>
    </source>
</reference>
<gene>
    <name evidence="1" type="primary">polA</name>
    <name evidence="1" type="ORF">JYE49_12405</name>
</gene>
<keyword evidence="1" id="KW-0808">Transferase</keyword>
<accession>A0AC61N7N5</accession>
<organism evidence="1 2">
    <name type="scientific">Aristaeella hokkaidonensis</name>
    <dbReference type="NCBI Taxonomy" id="3046382"/>
    <lineage>
        <taxon>Bacteria</taxon>
        <taxon>Bacillati</taxon>
        <taxon>Bacillota</taxon>
        <taxon>Clostridia</taxon>
        <taxon>Eubacteriales</taxon>
        <taxon>Aristaeellaceae</taxon>
        <taxon>Aristaeella</taxon>
    </lineage>
</organism>
<keyword evidence="1" id="KW-0548">Nucleotidyltransferase</keyword>
<proteinExistence type="predicted"/>
<sequence length="867" mass="95537">MKKLNEDMKGGTFLKDIFLLVDGNSLMHRAFHALPVMDADGIYTNAVYGFLSMLLKVIKEENVQYLAVCFDEHGPTFRHTVYADYKAGRKETPPELRQQFGTILSLLDDMGIRRFSLQGWEADDLLGTLSLKGAAAGATPLLLTGDRDALQLVGGGTELMFTRKGISETIRFTPSKVYEEYGFTPEQVTDWKGLAGDSSDNIPGVPGVGDKTAVKLLQEYGTLEKVLENADKVKGKLGEKLAAYADQARFSKELATIRRDAPVEFTLGSCVLPDLRKGIPALAKLKLNSIIKRLDSEGEGGETEEKKGPEALSFEPAVSLESVSGIAAWLDETKAAGPLCVYVSEMAVSLAREGGKRAEISLGGDLLNPGMDPAEVLGALTGELKKGEAIVHDGKTLLHLLDRCGLEGPESFGWDTMLAAYLLNPQEKSYRLGALCPDLPEDAGTLCSLAVWQKNRVEEDGMTRLMKEIEQPLSFVLFRMEQAGFTVNTEFLRDLGNKYTAEIDEKREQVIAAAGHPFNLNSTQQLGEVLFEEMNLPHGKKTSKGYSTSVEVLEGLRFDAPEIIEPLLRYRQLTKLNSTYVEGLLRLVDGKGRVHSTFDQTATATGRISSSEPNLQNIPVRTEEGKEIREAFLPREGWVLLDADYSQIELRLMAHFSGDPALIDAFRKGEDIHARTASEIFDVPPEWVTPELRSRAKAVNFGLIYGISGFGLSRNTGVSRKEAAAFIEKYFQTYPGVKRFMDRTAAEGADRGYAETLMGRRRYLPELRSPKAPIREFGKRAAMNTPVQGTAADIIKLAMVRIDKALREAGLKSRLILQVHDELLLECPPEEAEQAAALLREAMEDAIELQVPLVAEVHEGENWACAK</sequence>
<evidence type="ECO:0000313" key="2">
    <source>
        <dbReference type="Proteomes" id="UP000682782"/>
    </source>
</evidence>
<dbReference type="Proteomes" id="UP000682782">
    <property type="component" value="Chromosome"/>
</dbReference>
<keyword evidence="2" id="KW-1185">Reference proteome</keyword>
<name>A0AC61N7N5_9FIRM</name>
<dbReference type="EMBL" id="CP068393">
    <property type="protein sequence ID" value="QUC66641.1"/>
    <property type="molecule type" value="Genomic_DNA"/>
</dbReference>